<dbReference type="PANTHER" id="PTHR23220">
    <property type="entry name" value="INTEGRIN ALPHA"/>
    <property type="match status" value="1"/>
</dbReference>
<dbReference type="GO" id="GO:0009897">
    <property type="term" value="C:external side of plasma membrane"/>
    <property type="evidence" value="ECO:0007669"/>
    <property type="project" value="TreeGrafter"/>
</dbReference>
<organism evidence="17 18">
    <name type="scientific">Parastrongyloides trichosuri</name>
    <name type="common">Possum-specific nematode worm</name>
    <dbReference type="NCBI Taxonomy" id="131310"/>
    <lineage>
        <taxon>Eukaryota</taxon>
        <taxon>Metazoa</taxon>
        <taxon>Ecdysozoa</taxon>
        <taxon>Nematoda</taxon>
        <taxon>Chromadorea</taxon>
        <taxon>Rhabditida</taxon>
        <taxon>Tylenchina</taxon>
        <taxon>Panagrolaimomorpha</taxon>
        <taxon>Strongyloidoidea</taxon>
        <taxon>Strongyloididae</taxon>
        <taxon>Parastrongyloides</taxon>
    </lineage>
</organism>
<dbReference type="InterPro" id="IPR000413">
    <property type="entry name" value="Integrin_alpha"/>
</dbReference>
<keyword evidence="8 13" id="KW-0401">Integrin</keyword>
<dbReference type="Gene3D" id="2.60.40.1460">
    <property type="entry name" value="Integrin domains. Chain A, domain 2"/>
    <property type="match status" value="1"/>
</dbReference>
<feature type="repeat" description="FG-GAP" evidence="12">
    <location>
        <begin position="23"/>
        <end position="87"/>
    </location>
</feature>
<evidence type="ECO:0000256" key="13">
    <source>
        <dbReference type="RuleBase" id="RU003762"/>
    </source>
</evidence>
<evidence type="ECO:0000256" key="1">
    <source>
        <dbReference type="ARBA" id="ARBA00004479"/>
    </source>
</evidence>
<keyword evidence="17" id="KW-1185">Reference proteome</keyword>
<dbReference type="AlphaFoldDB" id="A0A0N5A4U7"/>
<dbReference type="GO" id="GO:0008305">
    <property type="term" value="C:integrin complex"/>
    <property type="evidence" value="ECO:0007669"/>
    <property type="project" value="InterPro"/>
</dbReference>
<dbReference type="STRING" id="131310.A0A0N5A4U7"/>
<proteinExistence type="inferred from homology"/>
<keyword evidence="4 13" id="KW-0732">Signal</keyword>
<keyword evidence="3 13" id="KW-0812">Transmembrane</keyword>
<name>A0A0N5A4U7_PARTI</name>
<evidence type="ECO:0000256" key="9">
    <source>
        <dbReference type="ARBA" id="ARBA00023136"/>
    </source>
</evidence>
<dbReference type="GO" id="GO:0007229">
    <property type="term" value="P:integrin-mediated signaling pathway"/>
    <property type="evidence" value="ECO:0007669"/>
    <property type="project" value="UniProtKB-KW"/>
</dbReference>
<dbReference type="Pfam" id="PF20806">
    <property type="entry name" value="Integrin_A_Ig_3"/>
    <property type="match status" value="1"/>
</dbReference>
<feature type="repeat" description="FG-GAP" evidence="12">
    <location>
        <begin position="322"/>
        <end position="386"/>
    </location>
</feature>
<dbReference type="InterPro" id="IPR028994">
    <property type="entry name" value="Integrin_alpha_N"/>
</dbReference>
<dbReference type="GO" id="GO:0007160">
    <property type="term" value="P:cell-matrix adhesion"/>
    <property type="evidence" value="ECO:0007669"/>
    <property type="project" value="TreeGrafter"/>
</dbReference>
<dbReference type="GO" id="GO:0048513">
    <property type="term" value="P:animal organ development"/>
    <property type="evidence" value="ECO:0007669"/>
    <property type="project" value="UniProtKB-ARBA"/>
</dbReference>
<dbReference type="SUPFAM" id="SSF69179">
    <property type="entry name" value="Integrin domains"/>
    <property type="match status" value="2"/>
</dbReference>
<evidence type="ECO:0000256" key="6">
    <source>
        <dbReference type="ARBA" id="ARBA00022889"/>
    </source>
</evidence>
<reference evidence="18" key="1">
    <citation type="submission" date="2017-02" db="UniProtKB">
        <authorList>
            <consortium name="WormBaseParasite"/>
        </authorList>
    </citation>
    <scope>IDENTIFICATION</scope>
</reference>
<feature type="domain" description="Integrin alpha second immunoglobulin-like" evidence="15">
    <location>
        <begin position="679"/>
        <end position="826"/>
    </location>
</feature>
<keyword evidence="7 13" id="KW-1133">Transmembrane helix</keyword>
<dbReference type="PROSITE" id="PS00242">
    <property type="entry name" value="INTEGRIN_ALPHA"/>
    <property type="match status" value="1"/>
</dbReference>
<keyword evidence="6 13" id="KW-0130">Cell adhesion</keyword>
<evidence type="ECO:0000256" key="2">
    <source>
        <dbReference type="ARBA" id="ARBA00008054"/>
    </source>
</evidence>
<keyword evidence="10 13" id="KW-0675">Receptor</keyword>
<dbReference type="PROSITE" id="PS51470">
    <property type="entry name" value="FG_GAP"/>
    <property type="match status" value="4"/>
</dbReference>
<dbReference type="Pfam" id="PF08441">
    <property type="entry name" value="Integrin_A_Ig_1"/>
    <property type="match status" value="1"/>
</dbReference>
<evidence type="ECO:0000256" key="10">
    <source>
        <dbReference type="ARBA" id="ARBA00023170"/>
    </source>
</evidence>
<comment type="similarity">
    <text evidence="2 13">Belongs to the integrin alpha chain family.</text>
</comment>
<dbReference type="InterPro" id="IPR018184">
    <property type="entry name" value="Integrin_alpha_C_CS"/>
</dbReference>
<dbReference type="GO" id="GO:0033627">
    <property type="term" value="P:cell adhesion mediated by integrin"/>
    <property type="evidence" value="ECO:0007669"/>
    <property type="project" value="TreeGrafter"/>
</dbReference>
<feature type="repeat" description="FG-GAP" evidence="12">
    <location>
        <begin position="394"/>
        <end position="454"/>
    </location>
</feature>
<evidence type="ECO:0000256" key="3">
    <source>
        <dbReference type="ARBA" id="ARBA00022692"/>
    </source>
</evidence>
<comment type="subcellular location">
    <subcellularLocation>
        <location evidence="1 13">Membrane</location>
        <topology evidence="1 13">Single-pass type I membrane protein</topology>
    </subcellularLocation>
</comment>
<dbReference type="Gene3D" id="2.130.10.130">
    <property type="entry name" value="Integrin alpha, N-terminal"/>
    <property type="match status" value="1"/>
</dbReference>
<feature type="repeat" description="FG-GAP" evidence="12">
    <location>
        <begin position="465"/>
        <end position="527"/>
    </location>
</feature>
<dbReference type="SUPFAM" id="SSF69318">
    <property type="entry name" value="Integrin alpha N-terminal domain"/>
    <property type="match status" value="1"/>
</dbReference>
<dbReference type="InterPro" id="IPR013519">
    <property type="entry name" value="Int_alpha_beta-p"/>
</dbReference>
<evidence type="ECO:0000259" key="14">
    <source>
        <dbReference type="Pfam" id="PF08441"/>
    </source>
</evidence>
<dbReference type="InterPro" id="IPR013649">
    <property type="entry name" value="Integrin_alpha_Ig-like_1"/>
</dbReference>
<keyword evidence="9 13" id="KW-0472">Membrane</keyword>
<sequence length="1149" mass="129729">MNNHTILLIFLIIFIINIIYPFNLDISSPTYKVGPSGSHFGFSVAQHFNGNQPILLIGAPKANSSQPLTISSGVVYSCPLNSYYRYKNTIKNKWCEETVVEYQSKERYKLPPRTKDDRSITIDSKGNDYQLLGASVSSSGTPNGKAIVCAPLKRYHENVSYTDGSCYVLSNDLSLNSIIHNCNGGRLSKQERHNSYGACMQGFSSSIDDEMILTGVIGAKAWTGGVHSTFIDKSDDVFAINIDRTTLGFEEREGGIRENKLFEKGDYVGYSVKHGRFGFWYEDKKNFTVLSGSTRHNQTGSVVFFPFMSIQDQTYEEMLPTNDGFMLKGRQIGSGFGYAIEVIDLNKDGFDDLIVGAPFEFYIDTKGNEFHGAVYVYYSSGKFQSRDQNHLVFQKPIILRNKEKYSQYGISITKLGNLDRDEYNYQDFAVGAPFADNGFGSVYIYLGAKDDKTFNIKPAQVIQASKLGISPKQNPLKSFGFSLSGGSDIDNNGYPDLLVGSVLSDTVVVLRSKPIINIITNHYMINNSLNIDGGVECPRGSRTCFELTTILSMNPSYSKEKLVDYTKDVFICQLESLPFQSGVDKRGKIVGSKDGFLLTWECGRNLNNQPQKKIHKIFVSKDNTDWLNPLKLKFSVSIKDQVKATLPDEGQNLVNLNNYPILNKYNSTHEILIPFNKRCGSDDKCEADLELTATFLDISRDKKGTFITRVGEKDSINIKFVIKNKGERAYESRMYLQYNHDELDVPQLDGSKKLSTVNLDSYENNVTIFSLGNPIEPGKTVTFHVIFKLVKSEGQRTSNILSFKATVNSTSIEKNPTDNKWNEDLEIIKEAELELSGVSSPQMNYFGTSIDSLSESELKLEEDIGPMVKHQYTVTNKGPFYVRDVSVEFDWPFRIDHEDDENNYALYLLETPMIIEGDKSIRHCVVEDAYDYINPQKLILDPSLNIESNLKHKQRSKRNIQEGKIFNLPDLKISTKSLLGSNGIKPIPATDSNGSPIMIVDVDCKNNQVMCFKVKCFFSYIESESSAQIEFRARLWNRTFIDHYTNVEYVQISSSGRIIVKPEQGVVDDQSNNFFTISTHAYPDRPKLQTHEVPILPIILAIIVGLLILSLIILICWKCGFFKRKRAGDGPLLHKAELQYEKEMWHEMR</sequence>
<dbReference type="InterPro" id="IPR032695">
    <property type="entry name" value="Integrin_dom_sf"/>
</dbReference>
<dbReference type="Proteomes" id="UP000038045">
    <property type="component" value="Unplaced"/>
</dbReference>
<dbReference type="Gene3D" id="2.60.40.1510">
    <property type="entry name" value="ntegrin, alpha v. Chain A, domain 3"/>
    <property type="match status" value="1"/>
</dbReference>
<accession>A0A0N5A4U7</accession>
<dbReference type="SMART" id="SM00191">
    <property type="entry name" value="Int_alpha"/>
    <property type="match status" value="4"/>
</dbReference>
<dbReference type="Pfam" id="PF20805">
    <property type="entry name" value="Integrin_A_Ig_2"/>
    <property type="match status" value="1"/>
</dbReference>
<keyword evidence="11" id="KW-0325">Glycoprotein</keyword>
<feature type="transmembrane region" description="Helical" evidence="13">
    <location>
        <begin position="1095"/>
        <end position="1117"/>
    </location>
</feature>
<evidence type="ECO:0000313" key="17">
    <source>
        <dbReference type="Proteomes" id="UP000038045"/>
    </source>
</evidence>
<feature type="domain" description="Integrin alpha third immunoglobulin-like" evidence="16">
    <location>
        <begin position="833"/>
        <end position="1082"/>
    </location>
</feature>
<dbReference type="WBParaSite" id="PTRK_0001673100.1">
    <property type="protein sequence ID" value="PTRK_0001673100.1"/>
    <property type="gene ID" value="PTRK_0001673100"/>
</dbReference>
<dbReference type="Gene3D" id="1.20.5.930">
    <property type="entry name" value="Bicelle-embedded integrin alpha(iib) transmembrane segment"/>
    <property type="match status" value="1"/>
</dbReference>
<evidence type="ECO:0000313" key="18">
    <source>
        <dbReference type="WBParaSite" id="PTRK_0001673100.1"/>
    </source>
</evidence>
<feature type="chain" id="PRO_5005733340" evidence="13">
    <location>
        <begin position="22"/>
        <end position="1149"/>
    </location>
</feature>
<evidence type="ECO:0000259" key="15">
    <source>
        <dbReference type="Pfam" id="PF20805"/>
    </source>
</evidence>
<evidence type="ECO:0000259" key="16">
    <source>
        <dbReference type="Pfam" id="PF20806"/>
    </source>
</evidence>
<dbReference type="Pfam" id="PF01839">
    <property type="entry name" value="FG-GAP"/>
    <property type="match status" value="1"/>
</dbReference>
<feature type="signal peptide" evidence="13">
    <location>
        <begin position="1"/>
        <end position="21"/>
    </location>
</feature>
<dbReference type="InterPro" id="IPR013517">
    <property type="entry name" value="FG-GAP"/>
</dbReference>
<evidence type="ECO:0000256" key="7">
    <source>
        <dbReference type="ARBA" id="ARBA00022989"/>
    </source>
</evidence>
<protein>
    <submittedName>
        <fullName evidence="18">Integrin_alpha2 domain-containing protein</fullName>
    </submittedName>
</protein>
<feature type="domain" description="Integrin alpha first immunoglubulin-like" evidence="14">
    <location>
        <begin position="512"/>
        <end position="671"/>
    </location>
</feature>
<evidence type="ECO:0000256" key="4">
    <source>
        <dbReference type="ARBA" id="ARBA00022729"/>
    </source>
</evidence>
<evidence type="ECO:0000256" key="12">
    <source>
        <dbReference type="PROSITE-ProRule" id="PRU00803"/>
    </source>
</evidence>
<dbReference type="PRINTS" id="PR01185">
    <property type="entry name" value="INTEGRINA"/>
</dbReference>
<evidence type="ECO:0000256" key="8">
    <source>
        <dbReference type="ARBA" id="ARBA00023037"/>
    </source>
</evidence>
<dbReference type="GO" id="GO:0005178">
    <property type="term" value="F:integrin binding"/>
    <property type="evidence" value="ECO:0007669"/>
    <property type="project" value="TreeGrafter"/>
</dbReference>
<evidence type="ECO:0000256" key="11">
    <source>
        <dbReference type="ARBA" id="ARBA00023180"/>
    </source>
</evidence>
<evidence type="ECO:0000256" key="5">
    <source>
        <dbReference type="ARBA" id="ARBA00022737"/>
    </source>
</evidence>
<dbReference type="InterPro" id="IPR048286">
    <property type="entry name" value="Integrin_alpha_Ig-like_3"/>
</dbReference>
<keyword evidence="5" id="KW-0677">Repeat</keyword>
<dbReference type="PANTHER" id="PTHR23220:SF122">
    <property type="entry name" value="INTEGRIN ALPHA-PS1"/>
    <property type="match status" value="1"/>
</dbReference>
<dbReference type="Gene3D" id="2.60.40.1530">
    <property type="entry name" value="ntegrin, alpha v. Chain A, domain 4"/>
    <property type="match status" value="1"/>
</dbReference>
<dbReference type="InterPro" id="IPR048285">
    <property type="entry name" value="Integrin_alpha_Ig-like_2"/>
</dbReference>
<dbReference type="GO" id="GO:0098609">
    <property type="term" value="P:cell-cell adhesion"/>
    <property type="evidence" value="ECO:0007669"/>
    <property type="project" value="TreeGrafter"/>
</dbReference>